<protein>
    <recommendedName>
        <fullName evidence="2">J domain-containing protein</fullName>
    </recommendedName>
</protein>
<dbReference type="InterPro" id="IPR050817">
    <property type="entry name" value="DjlA_DnaK_co-chaperone"/>
</dbReference>
<feature type="compositionally biased region" description="Low complexity" evidence="1">
    <location>
        <begin position="60"/>
        <end position="69"/>
    </location>
</feature>
<evidence type="ECO:0000259" key="2">
    <source>
        <dbReference type="PROSITE" id="PS50076"/>
    </source>
</evidence>
<proteinExistence type="predicted"/>
<accession>A0A6J4SF15</accession>
<sequence>MDPYAVLGLDPGAELGDATRAYRELAKQWHPDRAGEHGAARMVQLNVAYEMLRSEHRPRAGAASAANAGRGDGSARRAAGGSGGWLPEAMRRALGRELLDALEPQEQVELVTPAATWASPSTLLAVTDRRLLWLLDDAVGNRVRSLRFRDMETAEQDLVWPRRARARLRVKPRYGARRWTFSDLRPATAAAIAGRVRAGLPAGRG</sequence>
<gene>
    <name evidence="3" type="ORF">AVDCRST_MAG67-1290</name>
</gene>
<organism evidence="3">
    <name type="scientific">uncultured Solirubrobacteraceae bacterium</name>
    <dbReference type="NCBI Taxonomy" id="1162706"/>
    <lineage>
        <taxon>Bacteria</taxon>
        <taxon>Bacillati</taxon>
        <taxon>Actinomycetota</taxon>
        <taxon>Thermoleophilia</taxon>
        <taxon>Solirubrobacterales</taxon>
        <taxon>Solirubrobacteraceae</taxon>
        <taxon>environmental samples</taxon>
    </lineage>
</organism>
<dbReference type="SMART" id="SM00271">
    <property type="entry name" value="DnaJ"/>
    <property type="match status" value="1"/>
</dbReference>
<dbReference type="EMBL" id="CADCVQ010000061">
    <property type="protein sequence ID" value="CAA9490077.1"/>
    <property type="molecule type" value="Genomic_DNA"/>
</dbReference>
<dbReference type="SUPFAM" id="SSF46565">
    <property type="entry name" value="Chaperone J-domain"/>
    <property type="match status" value="1"/>
</dbReference>
<reference evidence="3" key="1">
    <citation type="submission" date="2020-02" db="EMBL/GenBank/DDBJ databases">
        <authorList>
            <person name="Meier V. D."/>
        </authorList>
    </citation>
    <scope>NUCLEOTIDE SEQUENCE</scope>
    <source>
        <strain evidence="3">AVDCRST_MAG67</strain>
    </source>
</reference>
<dbReference type="InterPro" id="IPR036869">
    <property type="entry name" value="J_dom_sf"/>
</dbReference>
<dbReference type="PANTHER" id="PTHR24074">
    <property type="entry name" value="CO-CHAPERONE PROTEIN DJLA"/>
    <property type="match status" value="1"/>
</dbReference>
<dbReference type="AlphaFoldDB" id="A0A6J4SF15"/>
<feature type="domain" description="J" evidence="2">
    <location>
        <begin position="2"/>
        <end position="57"/>
    </location>
</feature>
<feature type="region of interest" description="Disordered" evidence="1">
    <location>
        <begin position="60"/>
        <end position="83"/>
    </location>
</feature>
<dbReference type="InterPro" id="IPR001623">
    <property type="entry name" value="DnaJ_domain"/>
</dbReference>
<name>A0A6J4SF15_9ACTN</name>
<dbReference type="Pfam" id="PF00226">
    <property type="entry name" value="DnaJ"/>
    <property type="match status" value="1"/>
</dbReference>
<dbReference type="PROSITE" id="PS50076">
    <property type="entry name" value="DNAJ_2"/>
    <property type="match status" value="1"/>
</dbReference>
<dbReference type="CDD" id="cd06257">
    <property type="entry name" value="DnaJ"/>
    <property type="match status" value="1"/>
</dbReference>
<evidence type="ECO:0000313" key="3">
    <source>
        <dbReference type="EMBL" id="CAA9490077.1"/>
    </source>
</evidence>
<dbReference type="Gene3D" id="1.10.287.110">
    <property type="entry name" value="DnaJ domain"/>
    <property type="match status" value="1"/>
</dbReference>
<evidence type="ECO:0000256" key="1">
    <source>
        <dbReference type="SAM" id="MobiDB-lite"/>
    </source>
</evidence>